<evidence type="ECO:0000256" key="13">
    <source>
        <dbReference type="ARBA" id="ARBA00058607"/>
    </source>
</evidence>
<dbReference type="Gene3D" id="2.160.20.70">
    <property type="match status" value="1"/>
</dbReference>
<keyword evidence="7 17" id="KW-0812">Transmembrane</keyword>
<dbReference type="PANTHER" id="PTHR15139">
    <property type="entry name" value="TUBULIN FOLDING COFACTOR C"/>
    <property type="match status" value="1"/>
</dbReference>
<reference evidence="19 20" key="1">
    <citation type="submission" date="2017-05" db="EMBL/GenBank/DDBJ databases">
        <title>Genome of assembly of the Bengalese finch, Lonchura striata domestica.</title>
        <authorList>
            <person name="Colquitt B.M."/>
            <person name="Brainard M.S."/>
        </authorList>
    </citation>
    <scope>NUCLEOTIDE SEQUENCE [LARGE SCALE GENOMIC DNA]</scope>
    <source>
        <strain evidence="19">White83orange57</strain>
    </source>
</reference>
<dbReference type="FunFam" id="2.160.20.70:FF:000007">
    <property type="entry name" value="tubulin-specific chaperone C"/>
    <property type="match status" value="1"/>
</dbReference>
<evidence type="ECO:0000256" key="17">
    <source>
        <dbReference type="SAM" id="Phobius"/>
    </source>
</evidence>
<evidence type="ECO:0000256" key="14">
    <source>
        <dbReference type="ARBA" id="ARBA00067872"/>
    </source>
</evidence>
<evidence type="ECO:0000256" key="10">
    <source>
        <dbReference type="ARBA" id="ARBA00023136"/>
    </source>
</evidence>
<dbReference type="Proteomes" id="UP000197619">
    <property type="component" value="Unassembled WGS sequence"/>
</dbReference>
<dbReference type="GO" id="GO:0005829">
    <property type="term" value="C:cytosol"/>
    <property type="evidence" value="ECO:0007669"/>
    <property type="project" value="UniProtKB-ARBA"/>
</dbReference>
<comment type="subunit">
    <text evidence="12">Supercomplex made of cofactors A to E. Cofactors A and D function by capturing and stabilizing tubulin in a quasi-native conformation. Cofactor E binds to the cofactor D-tubulin complex; interaction with cofactor C then causes the release of tubulin polypeptides that are committed to the native state.</text>
</comment>
<keyword evidence="9" id="KW-0007">Acetylation</keyword>
<feature type="transmembrane region" description="Helical" evidence="17">
    <location>
        <begin position="357"/>
        <end position="378"/>
    </location>
</feature>
<dbReference type="InterPro" id="IPR031925">
    <property type="entry name" value="TBCC_N"/>
</dbReference>
<dbReference type="PROSITE" id="PS00930">
    <property type="entry name" value="RDS_ROM1"/>
    <property type="match status" value="1"/>
</dbReference>
<protein>
    <recommendedName>
        <fullName evidence="14">Tubulin-specific chaperone C</fullName>
    </recommendedName>
    <alternativeName>
        <fullName evidence="15">Tubulin-folding cofactor C</fullName>
    </alternativeName>
</protein>
<dbReference type="Pfam" id="PF07986">
    <property type="entry name" value="TBCC"/>
    <property type="match status" value="1"/>
</dbReference>
<dbReference type="InterPro" id="IPR017901">
    <property type="entry name" value="C-CAP_CF_C-like"/>
</dbReference>
<dbReference type="CDD" id="cd03162">
    <property type="entry name" value="peripherin_like_LEL"/>
    <property type="match status" value="1"/>
</dbReference>
<accession>A0A218V3Z6</accession>
<evidence type="ECO:0000256" key="5">
    <source>
        <dbReference type="ARBA" id="ARBA00022490"/>
    </source>
</evidence>
<dbReference type="GO" id="GO:0015631">
    <property type="term" value="F:tubulin binding"/>
    <property type="evidence" value="ECO:0007669"/>
    <property type="project" value="InterPro"/>
</dbReference>
<evidence type="ECO:0000259" key="18">
    <source>
        <dbReference type="PROSITE" id="PS51329"/>
    </source>
</evidence>
<dbReference type="InterPro" id="IPR008952">
    <property type="entry name" value="Tetraspanin_EC2_sf"/>
</dbReference>
<evidence type="ECO:0000313" key="20">
    <source>
        <dbReference type="Proteomes" id="UP000197619"/>
    </source>
</evidence>
<dbReference type="SUPFAM" id="SSF48652">
    <property type="entry name" value="Tetraspanin"/>
    <property type="match status" value="1"/>
</dbReference>
<dbReference type="Pfam" id="PF16752">
    <property type="entry name" value="TBCC_N"/>
    <property type="match status" value="1"/>
</dbReference>
<dbReference type="InterPro" id="IPR012945">
    <property type="entry name" value="Tubulin-bd_cofactor_C_dom"/>
</dbReference>
<comment type="similarity">
    <text evidence="3">Belongs to the TBCC family.</text>
</comment>
<sequence length="691" mass="76922">MAAPAEAAAAAALSQPEAAAGSAASAVVLPERLQRREAERQQGVERQRQKKEAQVVKEEQSEFFLAALAREREAVEALLAAGALEEAAARLQALQKLLTDSVRFLAPYEVRQGQEAVARLQGELVARREQLQPKKKFAFRALKKEAAPGSAPRPAEPAPPDLAAPDPDLAEGESGGPPLCGFSGARDEELELGAAELLQRDVLLSELRGCRVRLRGNPNTLRVRDCSGCTVLCGPVSTSVLVDGCSDCLLAMACQQLRTHRTHDCRVYVQVTSRAVIEACSDVSFAPYSWSYPGIERDFESSGLDRNRNNWNLVDDFDWLATDKPSPNWSLIPEQERMALLKVKFNQKKRVKLAQGLWLMNWFSVFAGILVFSMGLFLKIELRKRSEVMDNSESHFVPNSLILMGILSCAFNGFAGKICYDSLDPAKFAKWKPLLKPYLALCCVFNMLIFFVALICFLMRGSLESTLAQGLKNGMKFYRDTDTPGRCFMKKTIDMLQIEFKCCGNNGYKDWFEIQWISNRYLDFSSKEVKDRIKSNVDGRYLVDGVPFSCCNPSSPRPCIQYQVTNNSAHYSYDYQTEELNLWRRGCREALLNYYSGMMSSMGAVILLVWLFEMSVMVGLRLLHTSLESIANPEDPECESEGWVLENSLKDTFKSALENLKKLGKFNQVEAGAEGAEGEEGGKTPAITTVS</sequence>
<comment type="similarity">
    <text evidence="4">Belongs to the PRPH2/ROM1 family.</text>
</comment>
<evidence type="ECO:0000313" key="19">
    <source>
        <dbReference type="EMBL" id="OWK60696.1"/>
    </source>
</evidence>
<dbReference type="FunFam" id="1.20.58.1250:FF:000001">
    <property type="entry name" value="Tubulin-specific chaperone C"/>
    <property type="match status" value="1"/>
</dbReference>
<dbReference type="Pfam" id="PF00335">
    <property type="entry name" value="Tetraspanin"/>
    <property type="match status" value="1"/>
</dbReference>
<feature type="transmembrane region" description="Helical" evidence="17">
    <location>
        <begin position="592"/>
        <end position="612"/>
    </location>
</feature>
<dbReference type="GO" id="GO:0007023">
    <property type="term" value="P:post-chaperonin tubulin folding pathway"/>
    <property type="evidence" value="ECO:0007669"/>
    <property type="project" value="InterPro"/>
</dbReference>
<keyword evidence="10 17" id="KW-0472">Membrane</keyword>
<proteinExistence type="inferred from homology"/>
<evidence type="ECO:0000256" key="8">
    <source>
        <dbReference type="ARBA" id="ARBA00022989"/>
    </source>
</evidence>
<keyword evidence="20" id="KW-1185">Reference proteome</keyword>
<evidence type="ECO:0000256" key="9">
    <source>
        <dbReference type="ARBA" id="ARBA00022990"/>
    </source>
</evidence>
<dbReference type="PANTHER" id="PTHR15139:SF0">
    <property type="entry name" value="TUBULIN-SPECIFIC CHAPERONE C"/>
    <property type="match status" value="1"/>
</dbReference>
<dbReference type="InterPro" id="IPR000830">
    <property type="entry name" value="Peripherin/rom-1"/>
</dbReference>
<dbReference type="InterPro" id="IPR018499">
    <property type="entry name" value="Tetraspanin/Peripherin"/>
</dbReference>
<feature type="domain" description="C-CAP/cofactor C-like" evidence="18">
    <location>
        <begin position="159"/>
        <end position="319"/>
    </location>
</feature>
<evidence type="ECO:0000256" key="6">
    <source>
        <dbReference type="ARBA" id="ARBA00022553"/>
    </source>
</evidence>
<dbReference type="InterPro" id="IPR027684">
    <property type="entry name" value="TBCC"/>
</dbReference>
<dbReference type="GO" id="GO:0016020">
    <property type="term" value="C:membrane"/>
    <property type="evidence" value="ECO:0007669"/>
    <property type="project" value="UniProtKB-SubCell"/>
</dbReference>
<evidence type="ECO:0000256" key="2">
    <source>
        <dbReference type="ARBA" id="ARBA00004496"/>
    </source>
</evidence>
<dbReference type="PRINTS" id="PR00218">
    <property type="entry name" value="PERIPHERNRDS"/>
</dbReference>
<feature type="region of interest" description="Disordered" evidence="16">
    <location>
        <begin position="1"/>
        <end position="20"/>
    </location>
</feature>
<dbReference type="STRING" id="299123.ENSLSDP00000022953"/>
<dbReference type="InterPro" id="IPR006599">
    <property type="entry name" value="CARP_motif"/>
</dbReference>
<evidence type="ECO:0000256" key="11">
    <source>
        <dbReference type="ARBA" id="ARBA00023186"/>
    </source>
</evidence>
<evidence type="ECO:0000256" key="4">
    <source>
        <dbReference type="ARBA" id="ARBA00010674"/>
    </source>
</evidence>
<dbReference type="PROSITE" id="PS51329">
    <property type="entry name" value="C_CAP_COFACTOR_C"/>
    <property type="match status" value="1"/>
</dbReference>
<comment type="subcellular location">
    <subcellularLocation>
        <location evidence="2">Cytoplasm</location>
    </subcellularLocation>
    <subcellularLocation>
        <location evidence="1">Membrane</location>
        <topology evidence="1">Multi-pass membrane protein</topology>
    </subcellularLocation>
</comment>
<feature type="region of interest" description="Disordered" evidence="16">
    <location>
        <begin position="146"/>
        <end position="180"/>
    </location>
</feature>
<dbReference type="GO" id="GO:0007021">
    <property type="term" value="P:tubulin complex assembly"/>
    <property type="evidence" value="ECO:0007669"/>
    <property type="project" value="TreeGrafter"/>
</dbReference>
<dbReference type="GO" id="GO:0007601">
    <property type="term" value="P:visual perception"/>
    <property type="evidence" value="ECO:0007669"/>
    <property type="project" value="InterPro"/>
</dbReference>
<evidence type="ECO:0000256" key="16">
    <source>
        <dbReference type="SAM" id="MobiDB-lite"/>
    </source>
</evidence>
<evidence type="ECO:0000256" key="7">
    <source>
        <dbReference type="ARBA" id="ARBA00022692"/>
    </source>
</evidence>
<gene>
    <name evidence="19" type="primary">PRPH2</name>
    <name evidence="19" type="ORF">RLOC_00011223</name>
</gene>
<keyword evidence="6" id="KW-0597">Phosphoprotein</keyword>
<name>A0A218V3Z6_9PASE</name>
<dbReference type="FunFam" id="1.10.1450.10:FF:000002">
    <property type="entry name" value="Retinal outer segment membrane protein 1"/>
    <property type="match status" value="1"/>
</dbReference>
<dbReference type="InterPro" id="IPR018498">
    <property type="entry name" value="Peripherin/rom-1_CS"/>
</dbReference>
<dbReference type="AlphaFoldDB" id="A0A218V3Z6"/>
<evidence type="ECO:0000256" key="3">
    <source>
        <dbReference type="ARBA" id="ARBA00008848"/>
    </source>
</evidence>
<dbReference type="InterPro" id="IPR038397">
    <property type="entry name" value="TBCC_N_sf"/>
</dbReference>
<dbReference type="InterPro" id="IPR016098">
    <property type="entry name" value="CAP/MinC_C"/>
</dbReference>
<dbReference type="InterPro" id="IPR042026">
    <property type="entry name" value="Peripherin_LEL"/>
</dbReference>
<evidence type="ECO:0000256" key="12">
    <source>
        <dbReference type="ARBA" id="ARBA00026055"/>
    </source>
</evidence>
<feature type="region of interest" description="Disordered" evidence="16">
    <location>
        <begin position="672"/>
        <end position="691"/>
    </location>
</feature>
<keyword evidence="8 17" id="KW-1133">Transmembrane helix</keyword>
<feature type="transmembrane region" description="Helical" evidence="17">
    <location>
        <begin position="438"/>
        <end position="459"/>
    </location>
</feature>
<keyword evidence="5" id="KW-0963">Cytoplasm</keyword>
<dbReference type="Gene3D" id="1.10.1450.10">
    <property type="entry name" value="Tetraspanin"/>
    <property type="match status" value="1"/>
</dbReference>
<evidence type="ECO:0000256" key="1">
    <source>
        <dbReference type="ARBA" id="ARBA00004141"/>
    </source>
</evidence>
<dbReference type="EMBL" id="MUZQ01000055">
    <property type="protein sequence ID" value="OWK60696.1"/>
    <property type="molecule type" value="Genomic_DNA"/>
</dbReference>
<comment type="caution">
    <text evidence="19">The sequence shown here is derived from an EMBL/GenBank/DDBJ whole genome shotgun (WGS) entry which is preliminary data.</text>
</comment>
<dbReference type="SMART" id="SM00673">
    <property type="entry name" value="CARP"/>
    <property type="match status" value="2"/>
</dbReference>
<keyword evidence="11" id="KW-0143">Chaperone</keyword>
<organism evidence="19 20">
    <name type="scientific">Lonchura striata</name>
    <name type="common">white-rumped munia</name>
    <dbReference type="NCBI Taxonomy" id="40157"/>
    <lineage>
        <taxon>Eukaryota</taxon>
        <taxon>Metazoa</taxon>
        <taxon>Chordata</taxon>
        <taxon>Craniata</taxon>
        <taxon>Vertebrata</taxon>
        <taxon>Euteleostomi</taxon>
        <taxon>Archelosauria</taxon>
        <taxon>Archosauria</taxon>
        <taxon>Dinosauria</taxon>
        <taxon>Saurischia</taxon>
        <taxon>Theropoda</taxon>
        <taxon>Coelurosauria</taxon>
        <taxon>Aves</taxon>
        <taxon>Neognathae</taxon>
        <taxon>Neoaves</taxon>
        <taxon>Telluraves</taxon>
        <taxon>Australaves</taxon>
        <taxon>Passeriformes</taxon>
        <taxon>Passeroidea</taxon>
        <taxon>Estrildidae</taxon>
        <taxon>Estrildinae</taxon>
        <taxon>Lonchura</taxon>
    </lineage>
</organism>
<evidence type="ECO:0000256" key="15">
    <source>
        <dbReference type="ARBA" id="ARBA00079876"/>
    </source>
</evidence>
<comment type="function">
    <text evidence="13">Tubulin-folding protein; involved in the final step of the tubulin folding pathway.</text>
</comment>
<dbReference type="Gene3D" id="1.20.58.1250">
    <property type="entry name" value="Tubulin Binding Cofactor C, N-terminal domain"/>
    <property type="match status" value="1"/>
</dbReference>
<feature type="transmembrane region" description="Helical" evidence="17">
    <location>
        <begin position="399"/>
        <end position="418"/>
    </location>
</feature>